<keyword evidence="4" id="KW-0663">Pyridoxal phosphate</keyword>
<dbReference type="GO" id="GO:0008483">
    <property type="term" value="F:transaminase activity"/>
    <property type="evidence" value="ECO:0007669"/>
    <property type="project" value="UniProtKB-KW"/>
</dbReference>
<dbReference type="EMBL" id="CP094529">
    <property type="protein sequence ID" value="UOE39428.1"/>
    <property type="molecule type" value="Genomic_DNA"/>
</dbReference>
<keyword evidence="3" id="KW-0808">Transferase</keyword>
<evidence type="ECO:0000313" key="7">
    <source>
        <dbReference type="Proteomes" id="UP000831068"/>
    </source>
</evidence>
<dbReference type="Pfam" id="PF00155">
    <property type="entry name" value="Aminotran_1_2"/>
    <property type="match status" value="1"/>
</dbReference>
<dbReference type="Proteomes" id="UP000831068">
    <property type="component" value="Chromosome"/>
</dbReference>
<evidence type="ECO:0000313" key="6">
    <source>
        <dbReference type="EMBL" id="UOE39428.1"/>
    </source>
</evidence>
<name>A0ABY4BJQ0_9FLAO</name>
<organism evidence="6 7">
    <name type="scientific">Chryseobacterium oryzae</name>
    <dbReference type="NCBI Taxonomy" id="2929799"/>
    <lineage>
        <taxon>Bacteria</taxon>
        <taxon>Pseudomonadati</taxon>
        <taxon>Bacteroidota</taxon>
        <taxon>Flavobacteriia</taxon>
        <taxon>Flavobacteriales</taxon>
        <taxon>Weeksellaceae</taxon>
        <taxon>Chryseobacterium group</taxon>
        <taxon>Chryseobacterium</taxon>
    </lineage>
</organism>
<evidence type="ECO:0000256" key="3">
    <source>
        <dbReference type="ARBA" id="ARBA00022679"/>
    </source>
</evidence>
<dbReference type="InterPro" id="IPR015422">
    <property type="entry name" value="PyrdxlP-dep_Trfase_small"/>
</dbReference>
<accession>A0ABY4BJQ0</accession>
<proteinExistence type="predicted"/>
<dbReference type="Gene3D" id="3.40.640.10">
    <property type="entry name" value="Type I PLP-dependent aspartate aminotransferase-like (Major domain)"/>
    <property type="match status" value="1"/>
</dbReference>
<evidence type="ECO:0000259" key="5">
    <source>
        <dbReference type="Pfam" id="PF00155"/>
    </source>
</evidence>
<dbReference type="CDD" id="cd00609">
    <property type="entry name" value="AAT_like"/>
    <property type="match status" value="1"/>
</dbReference>
<dbReference type="InterPro" id="IPR051326">
    <property type="entry name" value="Kynurenine-oxoglutarate_AT"/>
</dbReference>
<dbReference type="PANTHER" id="PTHR43807:SF20">
    <property type="entry name" value="FI04487P"/>
    <property type="match status" value="1"/>
</dbReference>
<keyword evidence="2 6" id="KW-0032">Aminotransferase</keyword>
<sequence>MAKIYEFNDFTFFTEMSELASRHQSYDLSLGLPDFEVDSRLREYLKEAADLCSHRYESLTGNAMLIDGIITLHSKRNHRLDLKKEEINIVPCSTFALFTALKSILNFGDEVIVIQPSYYTYAPSITINGGIPIYYDLEEDFSVDWTKLRDCISKKTKAIIVNSPQNPTGKVWKKEDWDHLYEIIKNEEIYLISEEIYDIYCYDSVYHYSSFLHPELKKRTFCIFSFGKMFHATGWKVSYLIAAENLLEEFRNYQQYISYSTNAPCQYAIANFLKIFEPEDNRKLMQDKRDTFNHLLQYTPLKTEQIAEGGFFQIVNFREVNKKMTDVEFSKWLTVEKKVSCLPLSAFYNSKQDSDYIRFSFAKKDDVIIQALEHLSRNL</sequence>
<dbReference type="PANTHER" id="PTHR43807">
    <property type="entry name" value="FI04487P"/>
    <property type="match status" value="1"/>
</dbReference>
<evidence type="ECO:0000256" key="2">
    <source>
        <dbReference type="ARBA" id="ARBA00022576"/>
    </source>
</evidence>
<dbReference type="SUPFAM" id="SSF53383">
    <property type="entry name" value="PLP-dependent transferases"/>
    <property type="match status" value="1"/>
</dbReference>
<feature type="domain" description="Aminotransferase class I/classII large" evidence="5">
    <location>
        <begin position="28"/>
        <end position="373"/>
    </location>
</feature>
<keyword evidence="7" id="KW-1185">Reference proteome</keyword>
<evidence type="ECO:0000256" key="4">
    <source>
        <dbReference type="ARBA" id="ARBA00022898"/>
    </source>
</evidence>
<dbReference type="InterPro" id="IPR015424">
    <property type="entry name" value="PyrdxlP-dep_Trfase"/>
</dbReference>
<dbReference type="RefSeq" id="WP_243577591.1">
    <property type="nucleotide sequence ID" value="NZ_CP094529.1"/>
</dbReference>
<gene>
    <name evidence="6" type="ORF">MTP08_06555</name>
</gene>
<dbReference type="Gene3D" id="3.90.1150.10">
    <property type="entry name" value="Aspartate Aminotransferase, domain 1"/>
    <property type="match status" value="1"/>
</dbReference>
<dbReference type="InterPro" id="IPR004839">
    <property type="entry name" value="Aminotransferase_I/II_large"/>
</dbReference>
<reference evidence="6 7" key="1">
    <citation type="submission" date="2022-03" db="EMBL/GenBank/DDBJ databases">
        <title>Chryseobacterium sp. isolated from the Andong Sikhe.</title>
        <authorList>
            <person name="Won M."/>
            <person name="Kim S.-J."/>
            <person name="Kwon S.-W."/>
        </authorList>
    </citation>
    <scope>NUCLEOTIDE SEQUENCE [LARGE SCALE GENOMIC DNA]</scope>
    <source>
        <strain evidence="6 7">ADR-1</strain>
    </source>
</reference>
<dbReference type="InterPro" id="IPR015421">
    <property type="entry name" value="PyrdxlP-dep_Trfase_major"/>
</dbReference>
<comment type="cofactor">
    <cofactor evidence="1">
        <name>pyridoxal 5'-phosphate</name>
        <dbReference type="ChEBI" id="CHEBI:597326"/>
    </cofactor>
</comment>
<protein>
    <submittedName>
        <fullName evidence="6">Aminotransferase class I/II-fold pyridoxal phosphate-dependent enzyme</fullName>
    </submittedName>
</protein>
<evidence type="ECO:0000256" key="1">
    <source>
        <dbReference type="ARBA" id="ARBA00001933"/>
    </source>
</evidence>